<dbReference type="InterPro" id="IPR042201">
    <property type="entry name" value="FH2_Formin_sf"/>
</dbReference>
<feature type="domain" description="FH2" evidence="2">
    <location>
        <begin position="1"/>
        <end position="58"/>
    </location>
</feature>
<dbReference type="Pfam" id="PF02181">
    <property type="entry name" value="FH2"/>
    <property type="match status" value="1"/>
</dbReference>
<dbReference type="AlphaFoldDB" id="A0A392RST3"/>
<dbReference type="PANTHER" id="PTHR45733">
    <property type="entry name" value="FORMIN-J"/>
    <property type="match status" value="1"/>
</dbReference>
<dbReference type="PROSITE" id="PS51444">
    <property type="entry name" value="FH2"/>
    <property type="match status" value="1"/>
</dbReference>
<dbReference type="EMBL" id="LXQA010267115">
    <property type="protein sequence ID" value="MCI39419.1"/>
    <property type="molecule type" value="Genomic_DNA"/>
</dbReference>
<dbReference type="InterPro" id="IPR015425">
    <property type="entry name" value="FH2_Formin"/>
</dbReference>
<accession>A0A392RST3</accession>
<dbReference type="Proteomes" id="UP000265520">
    <property type="component" value="Unassembled WGS sequence"/>
</dbReference>
<dbReference type="PANTHER" id="PTHR45733:SF17">
    <property type="entry name" value="FORMIN-LIKE PROTEIN 14"/>
    <property type="match status" value="1"/>
</dbReference>
<dbReference type="Gene3D" id="1.20.58.2220">
    <property type="entry name" value="Formin, FH2 domain"/>
    <property type="match status" value="1"/>
</dbReference>
<feature type="non-terminal residue" evidence="3">
    <location>
        <position position="58"/>
    </location>
</feature>
<evidence type="ECO:0000313" key="4">
    <source>
        <dbReference type="Proteomes" id="UP000265520"/>
    </source>
</evidence>
<organism evidence="3 4">
    <name type="scientific">Trifolium medium</name>
    <dbReference type="NCBI Taxonomy" id="97028"/>
    <lineage>
        <taxon>Eukaryota</taxon>
        <taxon>Viridiplantae</taxon>
        <taxon>Streptophyta</taxon>
        <taxon>Embryophyta</taxon>
        <taxon>Tracheophyta</taxon>
        <taxon>Spermatophyta</taxon>
        <taxon>Magnoliopsida</taxon>
        <taxon>eudicotyledons</taxon>
        <taxon>Gunneridae</taxon>
        <taxon>Pentapetalae</taxon>
        <taxon>rosids</taxon>
        <taxon>fabids</taxon>
        <taxon>Fabales</taxon>
        <taxon>Fabaceae</taxon>
        <taxon>Papilionoideae</taxon>
        <taxon>50 kb inversion clade</taxon>
        <taxon>NPAAA clade</taxon>
        <taxon>Hologalegina</taxon>
        <taxon>IRL clade</taxon>
        <taxon>Trifolieae</taxon>
        <taxon>Trifolium</taxon>
    </lineage>
</organism>
<comment type="caution">
    <text evidence="3">The sequence shown here is derived from an EMBL/GenBank/DDBJ whole genome shotgun (WGS) entry which is preliminary data.</text>
</comment>
<evidence type="ECO:0000256" key="1">
    <source>
        <dbReference type="ARBA" id="ARBA00006468"/>
    </source>
</evidence>
<dbReference type="InterPro" id="IPR051144">
    <property type="entry name" value="Formin_homology_domain"/>
</dbReference>
<evidence type="ECO:0000313" key="3">
    <source>
        <dbReference type="EMBL" id="MCI39419.1"/>
    </source>
</evidence>
<proteinExistence type="inferred from homology"/>
<sequence length="58" mass="6410">MPELIDFDKDLVHLEAASKIQLKALAEEMQAVHKGLEKVEQELTASENDGAISSGFRK</sequence>
<reference evidence="3 4" key="1">
    <citation type="journal article" date="2018" name="Front. Plant Sci.">
        <title>Red Clover (Trifolium pratense) and Zigzag Clover (T. medium) - A Picture of Genomic Similarities and Differences.</title>
        <authorList>
            <person name="Dluhosova J."/>
            <person name="Istvanek J."/>
            <person name="Nedelnik J."/>
            <person name="Repkova J."/>
        </authorList>
    </citation>
    <scope>NUCLEOTIDE SEQUENCE [LARGE SCALE GENOMIC DNA]</scope>
    <source>
        <strain evidence="4">cv. 10/8</strain>
        <tissue evidence="3">Leaf</tissue>
    </source>
</reference>
<protein>
    <submittedName>
        <fullName evidence="3">Formin-like protein 14-like</fullName>
    </submittedName>
</protein>
<name>A0A392RST3_9FABA</name>
<keyword evidence="4" id="KW-1185">Reference proteome</keyword>
<comment type="similarity">
    <text evidence="1">Belongs to the formin-like family. Class-II subfamily.</text>
</comment>
<evidence type="ECO:0000259" key="2">
    <source>
        <dbReference type="PROSITE" id="PS51444"/>
    </source>
</evidence>
<dbReference type="SUPFAM" id="SSF101447">
    <property type="entry name" value="Formin homology 2 domain (FH2 domain)"/>
    <property type="match status" value="1"/>
</dbReference>